<evidence type="ECO:0000313" key="3">
    <source>
        <dbReference type="Proteomes" id="UP000799440"/>
    </source>
</evidence>
<feature type="compositionally biased region" description="Pro residues" evidence="1">
    <location>
        <begin position="72"/>
        <end position="83"/>
    </location>
</feature>
<feature type="region of interest" description="Disordered" evidence="1">
    <location>
        <begin position="59"/>
        <end position="91"/>
    </location>
</feature>
<feature type="region of interest" description="Disordered" evidence="1">
    <location>
        <begin position="191"/>
        <end position="231"/>
    </location>
</feature>
<dbReference type="AlphaFoldDB" id="A0A6A6VHE0"/>
<dbReference type="Proteomes" id="UP000799440">
    <property type="component" value="Unassembled WGS sequence"/>
</dbReference>
<name>A0A6A6VHE0_9PLEO</name>
<feature type="compositionally biased region" description="Basic residues" evidence="1">
    <location>
        <begin position="210"/>
        <end position="226"/>
    </location>
</feature>
<sequence>MPTNTSRPDTPHPSTPPNFRPQVYNRYSSTNAQVLLHRRKPLPPLPPLPIIPLISITCPSPTNSTTDTTNPSPSPPPRAPTPPLSTTLSTPPNPPSLCEFKYYLPHISTLTHDFYTDSSFLAYGHPIIEPNETAETEALLFGTSTWPWIEAGGFTHEGHSDSVEGVCGSSDGEADGVKDIGKDGVVVEEEGKVSKDAKGGKEGAKSAEKKAKRTKKNKQKKKMPKKAKGEESVWFDDDVLGKFGKLKIRQRKKPYGTSSLEEGSLES</sequence>
<feature type="region of interest" description="Disordered" evidence="1">
    <location>
        <begin position="1"/>
        <end position="24"/>
    </location>
</feature>
<keyword evidence="3" id="KW-1185">Reference proteome</keyword>
<accession>A0A6A6VHE0</accession>
<dbReference type="EMBL" id="MU006567">
    <property type="protein sequence ID" value="KAF2749226.1"/>
    <property type="molecule type" value="Genomic_DNA"/>
</dbReference>
<reference evidence="2" key="1">
    <citation type="journal article" date="2020" name="Stud. Mycol.">
        <title>101 Dothideomycetes genomes: a test case for predicting lifestyles and emergence of pathogens.</title>
        <authorList>
            <person name="Haridas S."/>
            <person name="Albert R."/>
            <person name="Binder M."/>
            <person name="Bloem J."/>
            <person name="Labutti K."/>
            <person name="Salamov A."/>
            <person name="Andreopoulos B."/>
            <person name="Baker S."/>
            <person name="Barry K."/>
            <person name="Bills G."/>
            <person name="Bluhm B."/>
            <person name="Cannon C."/>
            <person name="Castanera R."/>
            <person name="Culley D."/>
            <person name="Daum C."/>
            <person name="Ezra D."/>
            <person name="Gonzalez J."/>
            <person name="Henrissat B."/>
            <person name="Kuo A."/>
            <person name="Liang C."/>
            <person name="Lipzen A."/>
            <person name="Lutzoni F."/>
            <person name="Magnuson J."/>
            <person name="Mondo S."/>
            <person name="Nolan M."/>
            <person name="Ohm R."/>
            <person name="Pangilinan J."/>
            <person name="Park H.-J."/>
            <person name="Ramirez L."/>
            <person name="Alfaro M."/>
            <person name="Sun H."/>
            <person name="Tritt A."/>
            <person name="Yoshinaga Y."/>
            <person name="Zwiers L.-H."/>
            <person name="Turgeon B."/>
            <person name="Goodwin S."/>
            <person name="Spatafora J."/>
            <person name="Crous P."/>
            <person name="Grigoriev I."/>
        </authorList>
    </citation>
    <scope>NUCLEOTIDE SEQUENCE</scope>
    <source>
        <strain evidence="2">CBS 119925</strain>
    </source>
</reference>
<feature type="compositionally biased region" description="Basic and acidic residues" evidence="1">
    <location>
        <begin position="191"/>
        <end position="209"/>
    </location>
</feature>
<gene>
    <name evidence="2" type="ORF">M011DRAFT_466344</name>
</gene>
<proteinExistence type="predicted"/>
<evidence type="ECO:0000313" key="2">
    <source>
        <dbReference type="EMBL" id="KAF2749226.1"/>
    </source>
</evidence>
<dbReference type="OrthoDB" id="3801346at2759"/>
<organism evidence="2 3">
    <name type="scientific">Sporormia fimetaria CBS 119925</name>
    <dbReference type="NCBI Taxonomy" id="1340428"/>
    <lineage>
        <taxon>Eukaryota</taxon>
        <taxon>Fungi</taxon>
        <taxon>Dikarya</taxon>
        <taxon>Ascomycota</taxon>
        <taxon>Pezizomycotina</taxon>
        <taxon>Dothideomycetes</taxon>
        <taxon>Pleosporomycetidae</taxon>
        <taxon>Pleosporales</taxon>
        <taxon>Sporormiaceae</taxon>
        <taxon>Sporormia</taxon>
    </lineage>
</organism>
<protein>
    <submittedName>
        <fullName evidence="2">Uncharacterized protein</fullName>
    </submittedName>
</protein>
<feature type="compositionally biased region" description="Low complexity" evidence="1">
    <location>
        <begin position="59"/>
        <end position="71"/>
    </location>
</feature>
<evidence type="ECO:0000256" key="1">
    <source>
        <dbReference type="SAM" id="MobiDB-lite"/>
    </source>
</evidence>